<sequence>MFALIMIGSFGLATLALPILETSLSDSLAFFTLGGLEVLIGLIAMSLMRDPSTNALFYMKFMPHLVLLIHFPASLLLLWISSVRHDGVSAFSINYIFIYWMFLLLFAVVSRLTYCVHQRRFHKALD</sequence>
<organism evidence="2 3">
    <name type="scientific">Exiguobacterium sp. (strain ATCC BAA-1283 / AT1b)</name>
    <dbReference type="NCBI Taxonomy" id="360911"/>
    <lineage>
        <taxon>Bacteria</taxon>
        <taxon>Bacillati</taxon>
        <taxon>Bacillota</taxon>
        <taxon>Bacilli</taxon>
        <taxon>Bacillales</taxon>
        <taxon>Bacillales Family XII. Incertae Sedis</taxon>
        <taxon>Exiguobacterium</taxon>
    </lineage>
</organism>
<dbReference type="eggNOG" id="ENOG502ZUCU">
    <property type="taxonomic scope" value="Bacteria"/>
</dbReference>
<dbReference type="RefSeq" id="WP_012726554.1">
    <property type="nucleotide sequence ID" value="NC_012673.1"/>
</dbReference>
<feature type="transmembrane region" description="Helical" evidence="1">
    <location>
        <begin position="28"/>
        <end position="49"/>
    </location>
</feature>
<dbReference type="STRING" id="360911.EAT1b_0503"/>
<keyword evidence="1" id="KW-0812">Transmembrane</keyword>
<dbReference type="KEGG" id="eat:EAT1b_0503"/>
<accession>C4L3D7</accession>
<dbReference type="EMBL" id="CP001615">
    <property type="protein sequence ID" value="ACQ69435.1"/>
    <property type="molecule type" value="Genomic_DNA"/>
</dbReference>
<evidence type="ECO:0000313" key="2">
    <source>
        <dbReference type="EMBL" id="ACQ69435.1"/>
    </source>
</evidence>
<keyword evidence="3" id="KW-1185">Reference proteome</keyword>
<evidence type="ECO:0000313" key="3">
    <source>
        <dbReference type="Proteomes" id="UP000000716"/>
    </source>
</evidence>
<evidence type="ECO:0000256" key="1">
    <source>
        <dbReference type="SAM" id="Phobius"/>
    </source>
</evidence>
<feature type="transmembrane region" description="Helical" evidence="1">
    <location>
        <begin position="61"/>
        <end position="81"/>
    </location>
</feature>
<dbReference type="AlphaFoldDB" id="C4L3D7"/>
<feature type="transmembrane region" description="Helical" evidence="1">
    <location>
        <begin position="93"/>
        <end position="114"/>
    </location>
</feature>
<gene>
    <name evidence="2" type="ordered locus">EAT1b_0503</name>
</gene>
<dbReference type="HOGENOM" id="CLU_1978205_0_0_9"/>
<name>C4L3D7_EXISA</name>
<reference evidence="2 3" key="1">
    <citation type="journal article" date="2011" name="J. Bacteriol.">
        <title>Complete genome sequence of the Thermophilic Bacterium Exiguobacterium sp. AT1b.</title>
        <authorList>
            <person name="Vishnivetskaya T.A."/>
            <person name="Lucas S."/>
            <person name="Copeland A."/>
            <person name="Lapidus A."/>
            <person name="Glavina Del Rio T."/>
            <person name="Dalin E."/>
            <person name="Tice H."/>
            <person name="Bruce D.C."/>
            <person name="Goodwin L.A."/>
            <person name="Pitluck S."/>
            <person name="Saunders E."/>
            <person name="Brettin T."/>
            <person name="Detter C."/>
            <person name="Han C."/>
            <person name="Larimer F."/>
            <person name="Land M.L."/>
            <person name="Hauser L.J."/>
            <person name="Kyrpides N.C."/>
            <person name="Ovchinnikova G."/>
            <person name="Kathariou S."/>
            <person name="Ramaley R.F."/>
            <person name="Rodrigues D.F."/>
            <person name="Hendrix C."/>
            <person name="Richardson P."/>
            <person name="Tiedje J.M."/>
        </authorList>
    </citation>
    <scope>NUCLEOTIDE SEQUENCE [LARGE SCALE GENOMIC DNA]</scope>
    <source>
        <strain evidence="3">ATCC BAA-1283 / AT1b</strain>
    </source>
</reference>
<protein>
    <submittedName>
        <fullName evidence="2">Uncharacterized protein</fullName>
    </submittedName>
</protein>
<dbReference type="OrthoDB" id="9902283at2"/>
<proteinExistence type="predicted"/>
<dbReference type="Proteomes" id="UP000000716">
    <property type="component" value="Chromosome"/>
</dbReference>
<keyword evidence="1" id="KW-1133">Transmembrane helix</keyword>
<keyword evidence="1" id="KW-0472">Membrane</keyword>